<protein>
    <submittedName>
        <fullName evidence="1">Uncharacterized protein</fullName>
    </submittedName>
</protein>
<organism evidence="1 2">
    <name type="scientific">Aspergillus brunneoviolaceus CBS 621.78</name>
    <dbReference type="NCBI Taxonomy" id="1450534"/>
    <lineage>
        <taxon>Eukaryota</taxon>
        <taxon>Fungi</taxon>
        <taxon>Dikarya</taxon>
        <taxon>Ascomycota</taxon>
        <taxon>Pezizomycotina</taxon>
        <taxon>Eurotiomycetes</taxon>
        <taxon>Eurotiomycetidae</taxon>
        <taxon>Eurotiales</taxon>
        <taxon>Aspergillaceae</taxon>
        <taxon>Aspergillus</taxon>
        <taxon>Aspergillus subgen. Circumdati</taxon>
    </lineage>
</organism>
<name>A0ACD1FW83_9EURO</name>
<accession>A0ACD1FW83</accession>
<sequence>MSRFVNSLTVDDRDDRDIPPTCIQIIDGNNPDINAGFGGKFVYIVVGHTSKPEFALTDIQILVQEDENKDYHDLAKGAGGAYRYIHTLQGTGAPIVDVKLLRWAEKVELSTVQALGYSHMTGDINAGRGGDYLHIIWKTA</sequence>
<dbReference type="Proteomes" id="UP000249057">
    <property type="component" value="Unassembled WGS sequence"/>
</dbReference>
<keyword evidence="2" id="KW-1185">Reference proteome</keyword>
<evidence type="ECO:0000313" key="1">
    <source>
        <dbReference type="EMBL" id="RAH41261.1"/>
    </source>
</evidence>
<proteinExistence type="predicted"/>
<gene>
    <name evidence="1" type="ORF">BO95DRAFT_435944</name>
</gene>
<dbReference type="EMBL" id="KZ825391">
    <property type="protein sequence ID" value="RAH41261.1"/>
    <property type="molecule type" value="Genomic_DNA"/>
</dbReference>
<reference evidence="1" key="1">
    <citation type="submission" date="2018-02" db="EMBL/GenBank/DDBJ databases">
        <title>The genomes of Aspergillus section Nigri reveals drivers in fungal speciation.</title>
        <authorList>
            <consortium name="DOE Joint Genome Institute"/>
            <person name="Vesth T.C."/>
            <person name="Nybo J."/>
            <person name="Theobald S."/>
            <person name="Brandl J."/>
            <person name="Frisvad J.C."/>
            <person name="Nielsen K.F."/>
            <person name="Lyhne E.K."/>
            <person name="Kogle M.E."/>
            <person name="Kuo A."/>
            <person name="Riley R."/>
            <person name="Clum A."/>
            <person name="Nolan M."/>
            <person name="Lipzen A."/>
            <person name="Salamov A."/>
            <person name="Henrissat B."/>
            <person name="Wiebenga A."/>
            <person name="De vries R.P."/>
            <person name="Grigoriev I.V."/>
            <person name="Mortensen U.H."/>
            <person name="Andersen M.R."/>
            <person name="Baker S.E."/>
        </authorList>
    </citation>
    <scope>NUCLEOTIDE SEQUENCE</scope>
    <source>
        <strain evidence="1">CBS 621.78</strain>
    </source>
</reference>
<evidence type="ECO:0000313" key="2">
    <source>
        <dbReference type="Proteomes" id="UP000249057"/>
    </source>
</evidence>